<feature type="compositionally biased region" description="Basic and acidic residues" evidence="1">
    <location>
        <begin position="12"/>
        <end position="22"/>
    </location>
</feature>
<name>A0A9Q0I0J2_9TELE</name>
<dbReference type="AlphaFoldDB" id="A0A9Q0I0J2"/>
<feature type="non-terminal residue" evidence="2">
    <location>
        <position position="60"/>
    </location>
</feature>
<proteinExistence type="predicted"/>
<evidence type="ECO:0000256" key="1">
    <source>
        <dbReference type="SAM" id="MobiDB-lite"/>
    </source>
</evidence>
<sequence length="60" mass="6675">MSGIVRTLPRTSRVERGEEPRRGTPGPEVLQQPPYVELSPDLERRSRSSGEQAFDAPAMP</sequence>
<feature type="region of interest" description="Disordered" evidence="1">
    <location>
        <begin position="1"/>
        <end position="60"/>
    </location>
</feature>
<protein>
    <submittedName>
        <fullName evidence="2">Uncharacterized protein</fullName>
    </submittedName>
</protein>
<gene>
    <name evidence="2" type="ORF">NHX12_017004</name>
</gene>
<reference evidence="2" key="1">
    <citation type="submission" date="2022-07" db="EMBL/GenBank/DDBJ databases">
        <title>Chromosome-level genome of Muraenolepis orangiensis.</title>
        <authorList>
            <person name="Kim J."/>
        </authorList>
    </citation>
    <scope>NUCLEOTIDE SEQUENCE</scope>
    <source>
        <strain evidence="2">KU_S4_2022</strain>
        <tissue evidence="2">Muscle</tissue>
    </source>
</reference>
<dbReference type="Proteomes" id="UP001148018">
    <property type="component" value="Unassembled WGS sequence"/>
</dbReference>
<accession>A0A9Q0I0J2</accession>
<evidence type="ECO:0000313" key="2">
    <source>
        <dbReference type="EMBL" id="KAJ3581139.1"/>
    </source>
</evidence>
<dbReference type="EMBL" id="JANIIK010003566">
    <property type="protein sequence ID" value="KAJ3581139.1"/>
    <property type="molecule type" value="Genomic_DNA"/>
</dbReference>
<evidence type="ECO:0000313" key="3">
    <source>
        <dbReference type="Proteomes" id="UP001148018"/>
    </source>
</evidence>
<organism evidence="2 3">
    <name type="scientific">Muraenolepis orangiensis</name>
    <name type="common">Patagonian moray cod</name>
    <dbReference type="NCBI Taxonomy" id="630683"/>
    <lineage>
        <taxon>Eukaryota</taxon>
        <taxon>Metazoa</taxon>
        <taxon>Chordata</taxon>
        <taxon>Craniata</taxon>
        <taxon>Vertebrata</taxon>
        <taxon>Euteleostomi</taxon>
        <taxon>Actinopterygii</taxon>
        <taxon>Neopterygii</taxon>
        <taxon>Teleostei</taxon>
        <taxon>Neoteleostei</taxon>
        <taxon>Acanthomorphata</taxon>
        <taxon>Zeiogadaria</taxon>
        <taxon>Gadariae</taxon>
        <taxon>Gadiformes</taxon>
        <taxon>Muraenolepidoidei</taxon>
        <taxon>Muraenolepididae</taxon>
        <taxon>Muraenolepis</taxon>
    </lineage>
</organism>
<keyword evidence="3" id="KW-1185">Reference proteome</keyword>
<comment type="caution">
    <text evidence="2">The sequence shown here is derived from an EMBL/GenBank/DDBJ whole genome shotgun (WGS) entry which is preliminary data.</text>
</comment>